<keyword evidence="1" id="KW-0805">Transcription regulation</keyword>
<dbReference type="InterPro" id="IPR001138">
    <property type="entry name" value="Zn2Cys6_DnaBD"/>
</dbReference>
<dbReference type="InterPro" id="IPR051127">
    <property type="entry name" value="Fungal_SecMet_Regulators"/>
</dbReference>
<feature type="domain" description="Zn(2)-C6 fungal-type" evidence="6">
    <location>
        <begin position="36"/>
        <end position="65"/>
    </location>
</feature>
<dbReference type="SMART" id="SM00066">
    <property type="entry name" value="GAL4"/>
    <property type="match status" value="1"/>
</dbReference>
<dbReference type="AlphaFoldDB" id="A0A9P3BPJ9"/>
<dbReference type="SUPFAM" id="SSF57701">
    <property type="entry name" value="Zn2/Cys6 DNA-binding domain"/>
    <property type="match status" value="1"/>
</dbReference>
<dbReference type="OrthoDB" id="3364175at2759"/>
<feature type="compositionally biased region" description="Polar residues" evidence="5">
    <location>
        <begin position="7"/>
        <end position="20"/>
    </location>
</feature>
<keyword evidence="3" id="KW-0804">Transcription</keyword>
<evidence type="ECO:0000256" key="1">
    <source>
        <dbReference type="ARBA" id="ARBA00023015"/>
    </source>
</evidence>
<keyword evidence="8" id="KW-1185">Reference proteome</keyword>
<keyword evidence="4" id="KW-0539">Nucleus</keyword>
<dbReference type="InterPro" id="IPR036864">
    <property type="entry name" value="Zn2-C6_fun-type_DNA-bd_sf"/>
</dbReference>
<dbReference type="PROSITE" id="PS50048">
    <property type="entry name" value="ZN2_CY6_FUNGAL_2"/>
    <property type="match status" value="1"/>
</dbReference>
<sequence length="231" mass="24925">MEDNSLHARSTPSLGDSSHISPERPQGRKRKRVSVACRACRVRKSRCNGDQPCSSCEDMETQCQYEQPSTRRVTVPDNGTSDPLEANAVLERRLQIIEQKLHVLDSANNDISPEVRPAIPSAVPGKEPRQSAIGLKTAADPDDGVDGMGAVPLKDGADEDEYFGSSSNVAFLHFIINSIGHPVNPAATPSPSMMGGPADMEQSSDEGFDAFLRTPTDLTIPSDGWRGSRLI</sequence>
<dbReference type="EMBL" id="BHVY01000009">
    <property type="protein sequence ID" value="GIJ92148.1"/>
    <property type="molecule type" value="Genomic_DNA"/>
</dbReference>
<evidence type="ECO:0000256" key="4">
    <source>
        <dbReference type="ARBA" id="ARBA00023242"/>
    </source>
</evidence>
<evidence type="ECO:0000256" key="3">
    <source>
        <dbReference type="ARBA" id="ARBA00023163"/>
    </source>
</evidence>
<evidence type="ECO:0000313" key="7">
    <source>
        <dbReference type="EMBL" id="GIJ92148.1"/>
    </source>
</evidence>
<keyword evidence="2" id="KW-0238">DNA-binding</keyword>
<accession>A0A9P3BPJ9</accession>
<dbReference type="GO" id="GO:0005634">
    <property type="term" value="C:nucleus"/>
    <property type="evidence" value="ECO:0007669"/>
    <property type="project" value="TreeGrafter"/>
</dbReference>
<evidence type="ECO:0000256" key="2">
    <source>
        <dbReference type="ARBA" id="ARBA00023125"/>
    </source>
</evidence>
<proteinExistence type="predicted"/>
<feature type="region of interest" description="Disordered" evidence="5">
    <location>
        <begin position="1"/>
        <end position="33"/>
    </location>
</feature>
<protein>
    <recommendedName>
        <fullName evidence="6">Zn(2)-C6 fungal-type domain-containing protein</fullName>
    </recommendedName>
</protein>
<evidence type="ECO:0000313" key="8">
    <source>
        <dbReference type="Proteomes" id="UP001043456"/>
    </source>
</evidence>
<organism evidence="7 8">
    <name type="scientific">Aspergillus pseudoviridinutans</name>
    <dbReference type="NCBI Taxonomy" id="1517512"/>
    <lineage>
        <taxon>Eukaryota</taxon>
        <taxon>Fungi</taxon>
        <taxon>Dikarya</taxon>
        <taxon>Ascomycota</taxon>
        <taxon>Pezizomycotina</taxon>
        <taxon>Eurotiomycetes</taxon>
        <taxon>Eurotiomycetidae</taxon>
        <taxon>Eurotiales</taxon>
        <taxon>Aspergillaceae</taxon>
        <taxon>Aspergillus</taxon>
        <taxon>Aspergillus subgen. Fumigati</taxon>
    </lineage>
</organism>
<dbReference type="PANTHER" id="PTHR47424:SF3">
    <property type="entry name" value="REGULATORY PROTEIN GAL4"/>
    <property type="match status" value="1"/>
</dbReference>
<dbReference type="RefSeq" id="XP_043162894.1">
    <property type="nucleotide sequence ID" value="XM_043306959.1"/>
</dbReference>
<dbReference type="Proteomes" id="UP001043456">
    <property type="component" value="Unassembled WGS sequence"/>
</dbReference>
<dbReference type="GeneID" id="67009733"/>
<evidence type="ECO:0000256" key="5">
    <source>
        <dbReference type="SAM" id="MobiDB-lite"/>
    </source>
</evidence>
<dbReference type="GO" id="GO:0008270">
    <property type="term" value="F:zinc ion binding"/>
    <property type="evidence" value="ECO:0007669"/>
    <property type="project" value="InterPro"/>
</dbReference>
<dbReference type="Gene3D" id="4.10.240.10">
    <property type="entry name" value="Zn(2)-C6 fungal-type DNA-binding domain"/>
    <property type="match status" value="1"/>
</dbReference>
<gene>
    <name evidence="7" type="ORF">Asppvi_011124</name>
</gene>
<reference evidence="7 8" key="1">
    <citation type="submission" date="2018-10" db="EMBL/GenBank/DDBJ databases">
        <title>Pan-genome distribution and transcriptional activeness of fungal secondary metabolism genes in Aspergillus section Fumigati.</title>
        <authorList>
            <person name="Takahashi H."/>
            <person name="Umemura M."/>
            <person name="Ninomiya A."/>
            <person name="Kusuya Y."/>
            <person name="Urayama S."/>
            <person name="Shimizu M."/>
            <person name="Watanabe A."/>
            <person name="Kamei K."/>
            <person name="Yaguchi T."/>
            <person name="Hagiwara D."/>
        </authorList>
    </citation>
    <scope>NUCLEOTIDE SEQUENCE [LARGE SCALE GENOMIC DNA]</scope>
    <source>
        <strain evidence="7 8">IFM 55266</strain>
    </source>
</reference>
<name>A0A9P3BPJ9_9EURO</name>
<dbReference type="CDD" id="cd00067">
    <property type="entry name" value="GAL4"/>
    <property type="match status" value="1"/>
</dbReference>
<dbReference type="Pfam" id="PF00172">
    <property type="entry name" value="Zn_clus"/>
    <property type="match status" value="1"/>
</dbReference>
<dbReference type="GO" id="GO:0000978">
    <property type="term" value="F:RNA polymerase II cis-regulatory region sequence-specific DNA binding"/>
    <property type="evidence" value="ECO:0007669"/>
    <property type="project" value="TreeGrafter"/>
</dbReference>
<dbReference type="PANTHER" id="PTHR47424">
    <property type="entry name" value="REGULATORY PROTEIN GAL4"/>
    <property type="match status" value="1"/>
</dbReference>
<dbReference type="PROSITE" id="PS00463">
    <property type="entry name" value="ZN2_CY6_FUNGAL_1"/>
    <property type="match status" value="1"/>
</dbReference>
<dbReference type="GO" id="GO:0000981">
    <property type="term" value="F:DNA-binding transcription factor activity, RNA polymerase II-specific"/>
    <property type="evidence" value="ECO:0007669"/>
    <property type="project" value="InterPro"/>
</dbReference>
<evidence type="ECO:0000259" key="6">
    <source>
        <dbReference type="PROSITE" id="PS50048"/>
    </source>
</evidence>
<comment type="caution">
    <text evidence="7">The sequence shown here is derived from an EMBL/GenBank/DDBJ whole genome shotgun (WGS) entry which is preliminary data.</text>
</comment>
<dbReference type="GO" id="GO:0000435">
    <property type="term" value="P:positive regulation of transcription from RNA polymerase II promoter by galactose"/>
    <property type="evidence" value="ECO:0007669"/>
    <property type="project" value="TreeGrafter"/>
</dbReference>